<dbReference type="PROSITE" id="PS00463">
    <property type="entry name" value="ZN2_CY6_FUNGAL_1"/>
    <property type="match status" value="1"/>
</dbReference>
<dbReference type="GO" id="GO:0006351">
    <property type="term" value="P:DNA-templated transcription"/>
    <property type="evidence" value="ECO:0007669"/>
    <property type="project" value="InterPro"/>
</dbReference>
<dbReference type="Proteomes" id="UP000777438">
    <property type="component" value="Unassembled WGS sequence"/>
</dbReference>
<dbReference type="PROSITE" id="PS50048">
    <property type="entry name" value="ZN2_CY6_FUNGAL_2"/>
    <property type="match status" value="1"/>
</dbReference>
<accession>A0A9P9AQP0</accession>
<evidence type="ECO:0000256" key="2">
    <source>
        <dbReference type="ARBA" id="ARBA00023242"/>
    </source>
</evidence>
<dbReference type="InterPro" id="IPR007219">
    <property type="entry name" value="XnlR_reg_dom"/>
</dbReference>
<evidence type="ECO:0000313" key="6">
    <source>
        <dbReference type="Proteomes" id="UP000777438"/>
    </source>
</evidence>
<dbReference type="GO" id="GO:0000981">
    <property type="term" value="F:DNA-binding transcription factor activity, RNA polymerase II-specific"/>
    <property type="evidence" value="ECO:0007669"/>
    <property type="project" value="InterPro"/>
</dbReference>
<evidence type="ECO:0000313" key="5">
    <source>
        <dbReference type="EMBL" id="KAH6890653.1"/>
    </source>
</evidence>
<dbReference type="InterPro" id="IPR036864">
    <property type="entry name" value="Zn2-C6_fun-type_DNA-bd_sf"/>
</dbReference>
<protein>
    <recommendedName>
        <fullName evidence="4">Zn(2)-C6 fungal-type domain-containing protein</fullName>
    </recommendedName>
</protein>
<dbReference type="Gene3D" id="4.10.240.10">
    <property type="entry name" value="Zn(2)-C6 fungal-type DNA-binding domain"/>
    <property type="match status" value="1"/>
</dbReference>
<dbReference type="PANTHER" id="PTHR46910:SF5">
    <property type="entry name" value="ZN(II)2CYS6 TRANSCRIPTION FACTOR (EUROFUNG)"/>
    <property type="match status" value="1"/>
</dbReference>
<dbReference type="AlphaFoldDB" id="A0A9P9AQP0"/>
<gene>
    <name evidence="5" type="ORF">B0T10DRAFT_537975</name>
</gene>
<evidence type="ECO:0000256" key="3">
    <source>
        <dbReference type="SAM" id="MobiDB-lite"/>
    </source>
</evidence>
<keyword evidence="1" id="KW-0479">Metal-binding</keyword>
<dbReference type="CDD" id="cd12148">
    <property type="entry name" value="fungal_TF_MHR"/>
    <property type="match status" value="1"/>
</dbReference>
<dbReference type="SMART" id="SM00066">
    <property type="entry name" value="GAL4"/>
    <property type="match status" value="1"/>
</dbReference>
<dbReference type="Pfam" id="PF04082">
    <property type="entry name" value="Fungal_trans"/>
    <property type="match status" value="1"/>
</dbReference>
<dbReference type="GO" id="GO:0008270">
    <property type="term" value="F:zinc ion binding"/>
    <property type="evidence" value="ECO:0007669"/>
    <property type="project" value="InterPro"/>
</dbReference>
<feature type="region of interest" description="Disordered" evidence="3">
    <location>
        <begin position="83"/>
        <end position="122"/>
    </location>
</feature>
<dbReference type="InterPro" id="IPR050987">
    <property type="entry name" value="AtrR-like"/>
</dbReference>
<dbReference type="InterPro" id="IPR001138">
    <property type="entry name" value="Zn2Cys6_DnaBD"/>
</dbReference>
<dbReference type="Pfam" id="PF00172">
    <property type="entry name" value="Zn_clus"/>
    <property type="match status" value="1"/>
</dbReference>
<dbReference type="PANTHER" id="PTHR46910">
    <property type="entry name" value="TRANSCRIPTION FACTOR PDR1"/>
    <property type="match status" value="1"/>
</dbReference>
<dbReference type="OrthoDB" id="103819at2759"/>
<keyword evidence="2" id="KW-0539">Nucleus</keyword>
<name>A0A9P9AQP0_9HYPO</name>
<sequence length="672" mass="74442">METEETIRQRRHRLATVPRACEACKIRKIRCDRSNPCSNCRASGLTCQNPTVPPENQPKQDRIAHLEKEVNQLKERLSVVEAQLTKDRQRPNAKLSASHDHPVNTSPAAASPAGGVYQGHSSFGTQSVQAGEVAQQIVGAEVPQNGLNLDSSFLQISDVLQPNDGFTALENYQLSNGPSSRRLPEFDPLPSEIVIAILQEMKVNRPIFLCSYVINDPELLEKLCQSTYFPISPPSLGQITAMYGLLFCLLKEYIAFQHPLSKKYDLAANLVKCERNFTAGIETYDMMAVPSFENVLSLALGTFKAQEDGKPLLCCSLLSAAASHCRMLGYSRQSTYNKYDARTAENIKRVFWTLYTFDKNLSLLEGRVSYLQDCEIELGYPECSPNPAFRAWDESFVAGIKLAQLQGQIFHRLYLVGTLRISAPQRAQDVDELANDLRTWYSDLGKIEGSGINHPQVYELSRRSWDIMYYSTLTLVLRATSLSGAATELNTQCFQAARSALSSHLTCFGKYESSESPGLLSESDYANWVLHSASFTPFLVIFVHAIAATSIEDVNLLDEVVEALRRIRKTSQASERLYTVCATFSRLGRGLVEARKANIGMYNQQEDSLRLDGNSGGIFTFGLDSGDDVGFTFDFGDQLNAVDAGEVSALLNEWADGQSSIMTILGTNFGGH</sequence>
<reference evidence="5 6" key="1">
    <citation type="journal article" date="2021" name="Nat. Commun.">
        <title>Genetic determinants of endophytism in the Arabidopsis root mycobiome.</title>
        <authorList>
            <person name="Mesny F."/>
            <person name="Miyauchi S."/>
            <person name="Thiergart T."/>
            <person name="Pickel B."/>
            <person name="Atanasova L."/>
            <person name="Karlsson M."/>
            <person name="Huettel B."/>
            <person name="Barry K.W."/>
            <person name="Haridas S."/>
            <person name="Chen C."/>
            <person name="Bauer D."/>
            <person name="Andreopoulos W."/>
            <person name="Pangilinan J."/>
            <person name="LaButti K."/>
            <person name="Riley R."/>
            <person name="Lipzen A."/>
            <person name="Clum A."/>
            <person name="Drula E."/>
            <person name="Henrissat B."/>
            <person name="Kohler A."/>
            <person name="Grigoriev I.V."/>
            <person name="Martin F.M."/>
            <person name="Hacquard S."/>
        </authorList>
    </citation>
    <scope>NUCLEOTIDE SEQUENCE [LARGE SCALE GENOMIC DNA]</scope>
    <source>
        <strain evidence="5 6">MPI-CAGE-CH-0241</strain>
    </source>
</reference>
<proteinExistence type="predicted"/>
<evidence type="ECO:0000259" key="4">
    <source>
        <dbReference type="PROSITE" id="PS50048"/>
    </source>
</evidence>
<dbReference type="EMBL" id="JAGPYM010000009">
    <property type="protein sequence ID" value="KAH6890653.1"/>
    <property type="molecule type" value="Genomic_DNA"/>
</dbReference>
<dbReference type="CDD" id="cd00067">
    <property type="entry name" value="GAL4"/>
    <property type="match status" value="1"/>
</dbReference>
<evidence type="ECO:0000256" key="1">
    <source>
        <dbReference type="ARBA" id="ARBA00022723"/>
    </source>
</evidence>
<dbReference type="GO" id="GO:0003677">
    <property type="term" value="F:DNA binding"/>
    <property type="evidence" value="ECO:0007669"/>
    <property type="project" value="InterPro"/>
</dbReference>
<organism evidence="5 6">
    <name type="scientific">Thelonectria olida</name>
    <dbReference type="NCBI Taxonomy" id="1576542"/>
    <lineage>
        <taxon>Eukaryota</taxon>
        <taxon>Fungi</taxon>
        <taxon>Dikarya</taxon>
        <taxon>Ascomycota</taxon>
        <taxon>Pezizomycotina</taxon>
        <taxon>Sordariomycetes</taxon>
        <taxon>Hypocreomycetidae</taxon>
        <taxon>Hypocreales</taxon>
        <taxon>Nectriaceae</taxon>
        <taxon>Thelonectria</taxon>
    </lineage>
</organism>
<dbReference type="SMART" id="SM00906">
    <property type="entry name" value="Fungal_trans"/>
    <property type="match status" value="1"/>
</dbReference>
<dbReference type="SUPFAM" id="SSF57701">
    <property type="entry name" value="Zn2/Cys6 DNA-binding domain"/>
    <property type="match status" value="1"/>
</dbReference>
<comment type="caution">
    <text evidence="5">The sequence shown here is derived from an EMBL/GenBank/DDBJ whole genome shotgun (WGS) entry which is preliminary data.</text>
</comment>
<keyword evidence="6" id="KW-1185">Reference proteome</keyword>
<feature type="domain" description="Zn(2)-C6 fungal-type" evidence="4">
    <location>
        <begin position="20"/>
        <end position="49"/>
    </location>
</feature>